<proteinExistence type="predicted"/>
<dbReference type="EMBL" id="JAWDGP010007673">
    <property type="protein sequence ID" value="KAK3709180.1"/>
    <property type="molecule type" value="Genomic_DNA"/>
</dbReference>
<protein>
    <submittedName>
        <fullName evidence="1">Uncharacterized protein</fullName>
    </submittedName>
</protein>
<dbReference type="AlphaFoldDB" id="A0AAE1CLS5"/>
<name>A0AAE1CLS5_9GAST</name>
<dbReference type="Proteomes" id="UP001283361">
    <property type="component" value="Unassembled WGS sequence"/>
</dbReference>
<reference evidence="1" key="1">
    <citation type="journal article" date="2023" name="G3 (Bethesda)">
        <title>A reference genome for the long-term kleptoplast-retaining sea slug Elysia crispata morphotype clarki.</title>
        <authorList>
            <person name="Eastman K.E."/>
            <person name="Pendleton A.L."/>
            <person name="Shaikh M.A."/>
            <person name="Suttiyut T."/>
            <person name="Ogas R."/>
            <person name="Tomko P."/>
            <person name="Gavelis G."/>
            <person name="Widhalm J.R."/>
            <person name="Wisecaver J.H."/>
        </authorList>
    </citation>
    <scope>NUCLEOTIDE SEQUENCE</scope>
    <source>
        <strain evidence="1">ECLA1</strain>
    </source>
</reference>
<accession>A0AAE1CLS5</accession>
<evidence type="ECO:0000313" key="2">
    <source>
        <dbReference type="Proteomes" id="UP001283361"/>
    </source>
</evidence>
<gene>
    <name evidence="1" type="ORF">RRG08_030859</name>
</gene>
<organism evidence="1 2">
    <name type="scientific">Elysia crispata</name>
    <name type="common">lettuce slug</name>
    <dbReference type="NCBI Taxonomy" id="231223"/>
    <lineage>
        <taxon>Eukaryota</taxon>
        <taxon>Metazoa</taxon>
        <taxon>Spiralia</taxon>
        <taxon>Lophotrochozoa</taxon>
        <taxon>Mollusca</taxon>
        <taxon>Gastropoda</taxon>
        <taxon>Heterobranchia</taxon>
        <taxon>Euthyneura</taxon>
        <taxon>Panpulmonata</taxon>
        <taxon>Sacoglossa</taxon>
        <taxon>Placobranchoidea</taxon>
        <taxon>Plakobranchidae</taxon>
        <taxon>Elysia</taxon>
    </lineage>
</organism>
<sequence>MELGNFDQARLHQSKFYLERDIKSDECKNHVGHIRLIGSGELGDIDIPLFDHTLKIWKPGPGSAIDLTRFPLSSMRCVEHHGTLAAARPALKFQALKRSNGNCYE</sequence>
<evidence type="ECO:0000313" key="1">
    <source>
        <dbReference type="EMBL" id="KAK3709180.1"/>
    </source>
</evidence>
<comment type="caution">
    <text evidence="1">The sequence shown here is derived from an EMBL/GenBank/DDBJ whole genome shotgun (WGS) entry which is preliminary data.</text>
</comment>
<keyword evidence="2" id="KW-1185">Reference proteome</keyword>